<dbReference type="InterPro" id="IPR052945">
    <property type="entry name" value="Mitotic_Regulator"/>
</dbReference>
<evidence type="ECO:0000313" key="1">
    <source>
        <dbReference type="EMBL" id="RHZ88849.1"/>
    </source>
</evidence>
<dbReference type="InterPro" id="IPR011990">
    <property type="entry name" value="TPR-like_helical_dom_sf"/>
</dbReference>
<dbReference type="OrthoDB" id="2963168at2759"/>
<dbReference type="PANTHER" id="PTHR43628:SF1">
    <property type="entry name" value="CHITIN SYNTHASE REGULATORY FACTOR 2-RELATED"/>
    <property type="match status" value="1"/>
</dbReference>
<keyword evidence="2" id="KW-1185">Reference proteome</keyword>
<gene>
    <name evidence="1" type="ORF">Glove_21g112</name>
</gene>
<dbReference type="EMBL" id="PQFF01000019">
    <property type="protein sequence ID" value="RHZ88849.1"/>
    <property type="molecule type" value="Genomic_DNA"/>
</dbReference>
<dbReference type="InterPro" id="IPR043129">
    <property type="entry name" value="ATPase_NBD"/>
</dbReference>
<protein>
    <submittedName>
        <fullName evidence="1">Uncharacterized protein</fullName>
    </submittedName>
</protein>
<comment type="caution">
    <text evidence="1">The sequence shown here is derived from an EMBL/GenBank/DDBJ whole genome shotgun (WGS) entry which is preliminary data.</text>
</comment>
<name>A0A397JKE7_9GLOM</name>
<dbReference type="PANTHER" id="PTHR43628">
    <property type="entry name" value="ACTIVATOR OF C KINASE PROTEIN 1-RELATED"/>
    <property type="match status" value="1"/>
</dbReference>
<proteinExistence type="predicted"/>
<organism evidence="1 2">
    <name type="scientific">Diversispora epigaea</name>
    <dbReference type="NCBI Taxonomy" id="1348612"/>
    <lineage>
        <taxon>Eukaryota</taxon>
        <taxon>Fungi</taxon>
        <taxon>Fungi incertae sedis</taxon>
        <taxon>Mucoromycota</taxon>
        <taxon>Glomeromycotina</taxon>
        <taxon>Glomeromycetes</taxon>
        <taxon>Diversisporales</taxon>
        <taxon>Diversisporaceae</taxon>
        <taxon>Diversispora</taxon>
    </lineage>
</organism>
<dbReference type="STRING" id="1348612.A0A397JKE7"/>
<accession>A0A397JKE7</accession>
<dbReference type="AlphaFoldDB" id="A0A397JKE7"/>
<sequence length="763" mass="87345">MSRRNSIEVVVAIDFGTKYSSFAYSHKLNAELITNDCWPNRMGALRTNTVLQYDEKYETVLEWGCPALDKKPTRRGRYKNVSNEPVKLFKLHLSAIPDSEKPPLPKLLDYKKAITDYLREMGKLIKETIEIRWPRINFLENVLLVLTVPAEYPVKSIGILRECVYNAGLIGYLASENLQFTTEPKASAIYCMSTLRENFHRSEGKNFLIINCGEDTVDLSTHKFISSDELGDVTKHTSDFCGSNYVGKEFIKFLKRYVGDEAIKILEEQNYDQMQYMIVEFWEKVAFPFSGNFQDFKRYELDLEELCPVIKQYVTGSYKEKLEKDEWIIDIDFETMKSIFEPFIGRIVRLISGHLSNGDGCDFIFLVGDFSENRYLRKRIREEFADKVKNIAVPKQPQAAIVRGAVEYGLNMKIEKSFQWYLKLAECGDSREQNNLGDCYRNSIGITKDERKAFQWYLKSAEGGDRDGQYNLGYCYCNGIGTTKDEKKAFQWYSKSAEGGSSRGQYDLGHCYHYGIGTKKDEKEAFQWYFKSAEGGNSAGHNLLGYCYHYGIGTIKDEQKAFQWYLKSAEGRDCDGQYNLGYCYSNGIGTTKDEKKAFQWYLKTAEGGSSKGQYSLGYFYHYGIGTIKDEKKAFQWYLKSAEGGSSRGQYDLGYCYHYGIGTKKDEKEAFQWYFKSAEGGNSAGHNLLGYCYHYGIGTIKDEQKAFQCYMKSAERGSSGGQFSLGNCYRDGIGTTKDEEKAFQWYMKSAEGGNSSARTLLGFK</sequence>
<dbReference type="Gene3D" id="3.30.420.40">
    <property type="match status" value="1"/>
</dbReference>
<reference evidence="1 2" key="1">
    <citation type="submission" date="2018-08" db="EMBL/GenBank/DDBJ databases">
        <title>Genome and evolution of the arbuscular mycorrhizal fungus Diversispora epigaea (formerly Glomus versiforme) and its bacterial endosymbionts.</title>
        <authorList>
            <person name="Sun X."/>
            <person name="Fei Z."/>
            <person name="Harrison M."/>
        </authorList>
    </citation>
    <scope>NUCLEOTIDE SEQUENCE [LARGE SCALE GENOMIC DNA]</scope>
    <source>
        <strain evidence="1 2">IT104</strain>
    </source>
</reference>
<dbReference type="SUPFAM" id="SSF81901">
    <property type="entry name" value="HCP-like"/>
    <property type="match status" value="3"/>
</dbReference>
<dbReference type="Pfam" id="PF08238">
    <property type="entry name" value="Sel1"/>
    <property type="match status" value="10"/>
</dbReference>
<dbReference type="SUPFAM" id="SSF53067">
    <property type="entry name" value="Actin-like ATPase domain"/>
    <property type="match status" value="2"/>
</dbReference>
<evidence type="ECO:0000313" key="2">
    <source>
        <dbReference type="Proteomes" id="UP000266861"/>
    </source>
</evidence>
<dbReference type="Proteomes" id="UP000266861">
    <property type="component" value="Unassembled WGS sequence"/>
</dbReference>
<dbReference type="InterPro" id="IPR006597">
    <property type="entry name" value="Sel1-like"/>
</dbReference>
<dbReference type="Gene3D" id="1.25.40.10">
    <property type="entry name" value="Tetratricopeptide repeat domain"/>
    <property type="match status" value="3"/>
</dbReference>
<dbReference type="SMART" id="SM00671">
    <property type="entry name" value="SEL1"/>
    <property type="match status" value="10"/>
</dbReference>